<feature type="transmembrane region" description="Helical" evidence="10">
    <location>
        <begin position="7"/>
        <end position="24"/>
    </location>
</feature>
<dbReference type="EMBL" id="UPTC01000636">
    <property type="protein sequence ID" value="VBB29546.1"/>
    <property type="molecule type" value="Genomic_DNA"/>
</dbReference>
<dbReference type="STRING" id="6277.A0A498SI31"/>
<accession>A0A498SI31</accession>
<evidence type="ECO:0000313" key="13">
    <source>
        <dbReference type="Proteomes" id="UP000276991"/>
    </source>
</evidence>
<comment type="similarity">
    <text evidence="2">Belongs to the glycosyltransferase 31 family.</text>
</comment>
<dbReference type="Proteomes" id="UP000276991">
    <property type="component" value="Unassembled WGS sequence"/>
</dbReference>
<feature type="domain" description="Fringe-like glycosyltransferase" evidence="11">
    <location>
        <begin position="43"/>
        <end position="287"/>
    </location>
</feature>
<protein>
    <recommendedName>
        <fullName evidence="11">Fringe-like glycosyltransferase domain-containing protein</fullName>
    </recommendedName>
</protein>
<keyword evidence="6" id="KW-0735">Signal-anchor</keyword>
<dbReference type="Pfam" id="PF02434">
    <property type="entry name" value="Fringe"/>
    <property type="match status" value="1"/>
</dbReference>
<organism evidence="12 13">
    <name type="scientific">Acanthocheilonema viteae</name>
    <name type="common">Filarial nematode worm</name>
    <name type="synonym">Dipetalonema viteae</name>
    <dbReference type="NCBI Taxonomy" id="6277"/>
    <lineage>
        <taxon>Eukaryota</taxon>
        <taxon>Metazoa</taxon>
        <taxon>Ecdysozoa</taxon>
        <taxon>Nematoda</taxon>
        <taxon>Chromadorea</taxon>
        <taxon>Rhabditida</taxon>
        <taxon>Spirurina</taxon>
        <taxon>Spiruromorpha</taxon>
        <taxon>Filarioidea</taxon>
        <taxon>Onchocercidae</taxon>
        <taxon>Acanthocheilonema</taxon>
    </lineage>
</organism>
<evidence type="ECO:0000256" key="6">
    <source>
        <dbReference type="ARBA" id="ARBA00022968"/>
    </source>
</evidence>
<dbReference type="PANTHER" id="PTHR10811">
    <property type="entry name" value="FRINGE-RELATED"/>
    <property type="match status" value="1"/>
</dbReference>
<dbReference type="InterPro" id="IPR003378">
    <property type="entry name" value="Fringe-like_glycosylTrfase"/>
</dbReference>
<evidence type="ECO:0000256" key="4">
    <source>
        <dbReference type="ARBA" id="ARBA00022679"/>
    </source>
</evidence>
<keyword evidence="13" id="KW-1185">Reference proteome</keyword>
<evidence type="ECO:0000256" key="1">
    <source>
        <dbReference type="ARBA" id="ARBA00004606"/>
    </source>
</evidence>
<proteinExistence type="inferred from homology"/>
<dbReference type="Gene3D" id="3.90.550.50">
    <property type="match status" value="1"/>
</dbReference>
<dbReference type="OrthoDB" id="8959630at2759"/>
<evidence type="ECO:0000256" key="10">
    <source>
        <dbReference type="SAM" id="Phobius"/>
    </source>
</evidence>
<evidence type="ECO:0000256" key="3">
    <source>
        <dbReference type="ARBA" id="ARBA00022676"/>
    </source>
</evidence>
<evidence type="ECO:0000259" key="11">
    <source>
        <dbReference type="Pfam" id="PF02434"/>
    </source>
</evidence>
<sequence>MRTTKQMACVIMAFLAVILIYLLVDKGFGHYSSQIERMPTASDLDGLVIAVKTTLKFHESRIRDIIDTWFQLAPNNIYFVTDTPDAKLNEITGGKLIVSDCSNEHTREGLCCKMNAELELFLAQKTRWACHFDDDNYVNIAELVRVLKKLDPKLDWYLGRPSTMEPVGVDSAPGKATFWFATGGAGFCLSKSLLSKMSSYVRNGGFEELGELLRLPDDVSLGYLIEHLLKVKLTVLDKFHSHLEDLEEINKNDIHKQISFSAGGRPKIAKNVVSVPEEYIVEDDPQRFRSLHCFLYRKHCQR</sequence>
<evidence type="ECO:0000256" key="9">
    <source>
        <dbReference type="ARBA" id="ARBA00037847"/>
    </source>
</evidence>
<evidence type="ECO:0000256" key="5">
    <source>
        <dbReference type="ARBA" id="ARBA00022692"/>
    </source>
</evidence>
<comment type="subcellular location">
    <subcellularLocation>
        <location evidence="9">Endomembrane system</location>
        <topology evidence="9">Single-pass membrane protein</topology>
    </subcellularLocation>
    <subcellularLocation>
        <location evidence="1">Membrane</location>
        <topology evidence="1">Single-pass type II membrane protein</topology>
    </subcellularLocation>
</comment>
<dbReference type="GO" id="GO:0012505">
    <property type="term" value="C:endomembrane system"/>
    <property type="evidence" value="ECO:0007669"/>
    <property type="project" value="UniProtKB-SubCell"/>
</dbReference>
<evidence type="ECO:0000256" key="7">
    <source>
        <dbReference type="ARBA" id="ARBA00022989"/>
    </source>
</evidence>
<keyword evidence="3" id="KW-0328">Glycosyltransferase</keyword>
<keyword evidence="8 10" id="KW-0472">Membrane</keyword>
<keyword evidence="5 10" id="KW-0812">Transmembrane</keyword>
<evidence type="ECO:0000256" key="8">
    <source>
        <dbReference type="ARBA" id="ARBA00023136"/>
    </source>
</evidence>
<evidence type="ECO:0000256" key="2">
    <source>
        <dbReference type="ARBA" id="ARBA00008661"/>
    </source>
</evidence>
<dbReference type="GO" id="GO:0016757">
    <property type="term" value="F:glycosyltransferase activity"/>
    <property type="evidence" value="ECO:0007669"/>
    <property type="project" value="UniProtKB-KW"/>
</dbReference>
<gene>
    <name evidence="12" type="ORF">NAV_LOCUS4346</name>
</gene>
<name>A0A498SI31_ACAVI</name>
<evidence type="ECO:0000313" key="12">
    <source>
        <dbReference type="EMBL" id="VBB29546.1"/>
    </source>
</evidence>
<dbReference type="AlphaFoldDB" id="A0A498SI31"/>
<keyword evidence="4" id="KW-0808">Transferase</keyword>
<keyword evidence="7 10" id="KW-1133">Transmembrane helix</keyword>
<dbReference type="GO" id="GO:0016020">
    <property type="term" value="C:membrane"/>
    <property type="evidence" value="ECO:0007669"/>
    <property type="project" value="UniProtKB-SubCell"/>
</dbReference>
<reference evidence="12 13" key="1">
    <citation type="submission" date="2018-08" db="EMBL/GenBank/DDBJ databases">
        <authorList>
            <person name="Laetsch R D."/>
            <person name="Stevens L."/>
            <person name="Kumar S."/>
            <person name="Blaxter L. M."/>
        </authorList>
    </citation>
    <scope>NUCLEOTIDE SEQUENCE [LARGE SCALE GENOMIC DNA]</scope>
</reference>